<organism evidence="1">
    <name type="scientific">marine metagenome</name>
    <dbReference type="NCBI Taxonomy" id="408172"/>
    <lineage>
        <taxon>unclassified sequences</taxon>
        <taxon>metagenomes</taxon>
        <taxon>ecological metagenomes</taxon>
    </lineage>
</organism>
<gene>
    <name evidence="1" type="ORF">METZ01_LOCUS496092</name>
</gene>
<reference evidence="1" key="1">
    <citation type="submission" date="2018-05" db="EMBL/GenBank/DDBJ databases">
        <authorList>
            <person name="Lanie J.A."/>
            <person name="Ng W.-L."/>
            <person name="Kazmierczak K.M."/>
            <person name="Andrzejewski T.M."/>
            <person name="Davidsen T.M."/>
            <person name="Wayne K.J."/>
            <person name="Tettelin H."/>
            <person name="Glass J.I."/>
            <person name="Rusch D."/>
            <person name="Podicherti R."/>
            <person name="Tsui H.-C.T."/>
            <person name="Winkler M.E."/>
        </authorList>
    </citation>
    <scope>NUCLEOTIDE SEQUENCE</scope>
</reference>
<accession>A0A383DHB8</accession>
<protein>
    <submittedName>
        <fullName evidence="1">Uncharacterized protein</fullName>
    </submittedName>
</protein>
<evidence type="ECO:0000313" key="1">
    <source>
        <dbReference type="EMBL" id="SVE43238.1"/>
    </source>
</evidence>
<feature type="non-terminal residue" evidence="1">
    <location>
        <position position="23"/>
    </location>
</feature>
<name>A0A383DHB8_9ZZZZ</name>
<dbReference type="AlphaFoldDB" id="A0A383DHB8"/>
<proteinExistence type="predicted"/>
<sequence>TLLRIFIHTLTPQGEAHCYRLCI</sequence>
<dbReference type="EMBL" id="UINC01216897">
    <property type="protein sequence ID" value="SVE43238.1"/>
    <property type="molecule type" value="Genomic_DNA"/>
</dbReference>
<feature type="non-terminal residue" evidence="1">
    <location>
        <position position="1"/>
    </location>
</feature>